<evidence type="ECO:0000256" key="1">
    <source>
        <dbReference type="SAM" id="SignalP"/>
    </source>
</evidence>
<accession>A0ABS4Q157</accession>
<feature type="signal peptide" evidence="1">
    <location>
        <begin position="1"/>
        <end position="19"/>
    </location>
</feature>
<evidence type="ECO:0008006" key="4">
    <source>
        <dbReference type="Google" id="ProtNLM"/>
    </source>
</evidence>
<reference evidence="2 3" key="1">
    <citation type="submission" date="2021-03" db="EMBL/GenBank/DDBJ databases">
        <title>Sequencing the genomes of 1000 actinobacteria strains.</title>
        <authorList>
            <person name="Klenk H.-P."/>
        </authorList>
    </citation>
    <scope>NUCLEOTIDE SEQUENCE [LARGE SCALE GENOMIC DNA]</scope>
    <source>
        <strain evidence="2 3">DSM 45510</strain>
    </source>
</reference>
<name>A0ABS4Q157_9PSEU</name>
<sequence>MRKLGIPGLLAAVVLLATACGTGEPPAQAPHGYVEGAEETAEAQSRLVVADAGTGAVRVVDLITEQVHPAGRVDGVRDLTGDGRFGYLTGGDGSVHVVDSGSWMVDHGDHVHYYRTSVRELGVVPGKQLLAAYSDPVVTALSFADGSAKLLDRAQSDKGSIVELGAIPQSGIAVPYEEHVLVGSPGGVRVHDRQGGPVSAIEQPCPEVRGQAVTRRGVVFGCADGALLVTGKDGVFTGEKIPYPREVGAQERATRFTHRPSSTTLAATAGPDAVWSLDVSRRTWSHVETGPVAAVNAVGEGAPLLVLTRDGILHAFDAATGKEQAQTPLLPADAAGGTPSIHVDTTRAYVNNPASGEVYEIDYNDNLRRARTLTVEGQASFLVETGR</sequence>
<gene>
    <name evidence="2" type="ORF">JOM49_006936</name>
</gene>
<keyword evidence="1" id="KW-0732">Signal</keyword>
<dbReference type="InterPro" id="IPR011047">
    <property type="entry name" value="Quinoprotein_ADH-like_sf"/>
</dbReference>
<comment type="caution">
    <text evidence="2">The sequence shown here is derived from an EMBL/GenBank/DDBJ whole genome shotgun (WGS) entry which is preliminary data.</text>
</comment>
<proteinExistence type="predicted"/>
<organism evidence="2 3">
    <name type="scientific">Amycolatopsis magusensis</name>
    <dbReference type="NCBI Taxonomy" id="882444"/>
    <lineage>
        <taxon>Bacteria</taxon>
        <taxon>Bacillati</taxon>
        <taxon>Actinomycetota</taxon>
        <taxon>Actinomycetes</taxon>
        <taxon>Pseudonocardiales</taxon>
        <taxon>Pseudonocardiaceae</taxon>
        <taxon>Amycolatopsis</taxon>
    </lineage>
</organism>
<feature type="chain" id="PRO_5045795771" description="ABC transporter" evidence="1">
    <location>
        <begin position="20"/>
        <end position="387"/>
    </location>
</feature>
<dbReference type="EMBL" id="JAGGMS010000001">
    <property type="protein sequence ID" value="MBP2185410.1"/>
    <property type="molecule type" value="Genomic_DNA"/>
</dbReference>
<dbReference type="InterPro" id="IPR015943">
    <property type="entry name" value="WD40/YVTN_repeat-like_dom_sf"/>
</dbReference>
<dbReference type="RefSeq" id="WP_209668302.1">
    <property type="nucleotide sequence ID" value="NZ_JAGGMS010000001.1"/>
</dbReference>
<dbReference type="Proteomes" id="UP000741013">
    <property type="component" value="Unassembled WGS sequence"/>
</dbReference>
<dbReference type="Gene3D" id="2.130.10.10">
    <property type="entry name" value="YVTN repeat-like/Quinoprotein amine dehydrogenase"/>
    <property type="match status" value="1"/>
</dbReference>
<evidence type="ECO:0000313" key="2">
    <source>
        <dbReference type="EMBL" id="MBP2185410.1"/>
    </source>
</evidence>
<keyword evidence="3" id="KW-1185">Reference proteome</keyword>
<dbReference type="SUPFAM" id="SSF50998">
    <property type="entry name" value="Quinoprotein alcohol dehydrogenase-like"/>
    <property type="match status" value="1"/>
</dbReference>
<protein>
    <recommendedName>
        <fullName evidence="4">ABC transporter</fullName>
    </recommendedName>
</protein>
<dbReference type="PROSITE" id="PS51257">
    <property type="entry name" value="PROKAR_LIPOPROTEIN"/>
    <property type="match status" value="1"/>
</dbReference>
<evidence type="ECO:0000313" key="3">
    <source>
        <dbReference type="Proteomes" id="UP000741013"/>
    </source>
</evidence>